<evidence type="ECO:0000256" key="4">
    <source>
        <dbReference type="PIRSR" id="PIRSR006806-1"/>
    </source>
</evidence>
<keyword evidence="6" id="KW-0436">Ligase</keyword>
<gene>
    <name evidence="6" type="ORF">ENL70_07300</name>
</gene>
<dbReference type="InterPro" id="IPR024185">
    <property type="entry name" value="FTHF_cligase-like_sf"/>
</dbReference>
<dbReference type="GO" id="GO:0035999">
    <property type="term" value="P:tetrahydrofolate interconversion"/>
    <property type="evidence" value="ECO:0007669"/>
    <property type="project" value="TreeGrafter"/>
</dbReference>
<feature type="binding site" evidence="4">
    <location>
        <position position="54"/>
    </location>
    <ligand>
        <name>substrate</name>
    </ligand>
</feature>
<evidence type="ECO:0000313" key="6">
    <source>
        <dbReference type="EMBL" id="HHI66336.1"/>
    </source>
</evidence>
<feature type="binding site" evidence="4">
    <location>
        <begin position="132"/>
        <end position="140"/>
    </location>
    <ligand>
        <name>ATP</name>
        <dbReference type="ChEBI" id="CHEBI:30616"/>
    </ligand>
</feature>
<dbReference type="PANTHER" id="PTHR23407:SF1">
    <property type="entry name" value="5-FORMYLTETRAHYDROFOLATE CYCLO-LIGASE"/>
    <property type="match status" value="1"/>
</dbReference>
<sequence length="190" mass="22033">MKKVLIRKMILKKREDLSLDLQKSMSQAICSKIIKSLFYLEANSLMLYSSIRGEVDLKALYIDALKRHKSVFLPTISFKSLKIDPVQCFIDTIWEKGPYGILEPLYKPNRIKMVDFDLVFVPGVAFDRNFNRIGFGKGFYDNFLKRLPKTTLKIGVAFNMQIVEDISSDPWDIKMDMIVTEKGFLCREES</sequence>
<comment type="catalytic activity">
    <reaction evidence="5">
        <text>(6S)-5-formyl-5,6,7,8-tetrahydrofolate + ATP = (6R)-5,10-methenyltetrahydrofolate + ADP + phosphate</text>
        <dbReference type="Rhea" id="RHEA:10488"/>
        <dbReference type="ChEBI" id="CHEBI:30616"/>
        <dbReference type="ChEBI" id="CHEBI:43474"/>
        <dbReference type="ChEBI" id="CHEBI:57455"/>
        <dbReference type="ChEBI" id="CHEBI:57457"/>
        <dbReference type="ChEBI" id="CHEBI:456216"/>
        <dbReference type="EC" id="6.3.3.2"/>
    </reaction>
</comment>
<dbReference type="GO" id="GO:0005524">
    <property type="term" value="F:ATP binding"/>
    <property type="evidence" value="ECO:0007669"/>
    <property type="project" value="UniProtKB-KW"/>
</dbReference>
<evidence type="ECO:0000256" key="3">
    <source>
        <dbReference type="ARBA" id="ARBA00022840"/>
    </source>
</evidence>
<dbReference type="GO" id="GO:0046872">
    <property type="term" value="F:metal ion binding"/>
    <property type="evidence" value="ECO:0007669"/>
    <property type="project" value="UniProtKB-KW"/>
</dbReference>
<keyword evidence="5" id="KW-0460">Magnesium</keyword>
<dbReference type="Gene3D" id="3.40.50.10420">
    <property type="entry name" value="NagB/RpiA/CoA transferase-like"/>
    <property type="match status" value="1"/>
</dbReference>
<evidence type="ECO:0000256" key="1">
    <source>
        <dbReference type="ARBA" id="ARBA00010638"/>
    </source>
</evidence>
<dbReference type="SUPFAM" id="SSF100950">
    <property type="entry name" value="NagB/RpiA/CoA transferase-like"/>
    <property type="match status" value="1"/>
</dbReference>
<dbReference type="PIRSF" id="PIRSF006806">
    <property type="entry name" value="FTHF_cligase"/>
    <property type="match status" value="1"/>
</dbReference>
<keyword evidence="5" id="KW-0479">Metal-binding</keyword>
<evidence type="ECO:0000256" key="2">
    <source>
        <dbReference type="ARBA" id="ARBA00022741"/>
    </source>
</evidence>
<comment type="caution">
    <text evidence="6">The sequence shown here is derived from an EMBL/GenBank/DDBJ whole genome shotgun (WGS) entry which is preliminary data.</text>
</comment>
<dbReference type="EC" id="6.3.3.2" evidence="5"/>
<dbReference type="GO" id="GO:0009396">
    <property type="term" value="P:folic acid-containing compound biosynthetic process"/>
    <property type="evidence" value="ECO:0007669"/>
    <property type="project" value="TreeGrafter"/>
</dbReference>
<dbReference type="GO" id="GO:0030272">
    <property type="term" value="F:5-formyltetrahydrofolate cyclo-ligase activity"/>
    <property type="evidence" value="ECO:0007669"/>
    <property type="project" value="UniProtKB-EC"/>
</dbReference>
<evidence type="ECO:0000256" key="5">
    <source>
        <dbReference type="RuleBase" id="RU361279"/>
    </source>
</evidence>
<proteinExistence type="inferred from homology"/>
<comment type="cofactor">
    <cofactor evidence="5">
        <name>Mg(2+)</name>
        <dbReference type="ChEBI" id="CHEBI:18420"/>
    </cofactor>
</comment>
<organism evidence="6">
    <name type="scientific">Thermodesulfobium narugense</name>
    <dbReference type="NCBI Taxonomy" id="184064"/>
    <lineage>
        <taxon>Bacteria</taxon>
        <taxon>Pseudomonadati</taxon>
        <taxon>Thermodesulfobiota</taxon>
        <taxon>Thermodesulfobiia</taxon>
        <taxon>Thermodesulfobiales</taxon>
        <taxon>Thermodesulfobiaceae</taxon>
        <taxon>Thermodesulfobium</taxon>
    </lineage>
</organism>
<keyword evidence="2 4" id="KW-0547">Nucleotide-binding</keyword>
<feature type="binding site" evidence="4">
    <location>
        <begin position="3"/>
        <end position="7"/>
    </location>
    <ligand>
        <name>ATP</name>
        <dbReference type="ChEBI" id="CHEBI:30616"/>
    </ligand>
</feature>
<dbReference type="PANTHER" id="PTHR23407">
    <property type="entry name" value="ATPASE INHIBITOR/5-FORMYLTETRAHYDROFOLATE CYCLO-LIGASE"/>
    <property type="match status" value="1"/>
</dbReference>
<reference evidence="6" key="1">
    <citation type="journal article" date="2020" name="mSystems">
        <title>Genome- and Community-Level Interaction Insights into Carbon Utilization and Element Cycling Functions of Hydrothermarchaeota in Hydrothermal Sediment.</title>
        <authorList>
            <person name="Zhou Z."/>
            <person name="Liu Y."/>
            <person name="Xu W."/>
            <person name="Pan J."/>
            <person name="Luo Z.H."/>
            <person name="Li M."/>
        </authorList>
    </citation>
    <scope>NUCLEOTIDE SEQUENCE [LARGE SCALE GENOMIC DNA]</scope>
    <source>
        <strain evidence="6">SpSt-1019</strain>
    </source>
</reference>
<accession>A0A7C5KC87</accession>
<dbReference type="NCBIfam" id="TIGR02727">
    <property type="entry name" value="MTHFS_bact"/>
    <property type="match status" value="1"/>
</dbReference>
<dbReference type="InterPro" id="IPR002698">
    <property type="entry name" value="FTHF_cligase"/>
</dbReference>
<comment type="similarity">
    <text evidence="1 5">Belongs to the 5-formyltetrahydrofolate cyclo-ligase family.</text>
</comment>
<dbReference type="InterPro" id="IPR037171">
    <property type="entry name" value="NagB/RpiA_transferase-like"/>
</dbReference>
<keyword evidence="3 4" id="KW-0067">ATP-binding</keyword>
<dbReference type="EMBL" id="DRUY01000245">
    <property type="protein sequence ID" value="HHI66336.1"/>
    <property type="molecule type" value="Genomic_DNA"/>
</dbReference>
<name>A0A7C5KC87_9BACT</name>
<dbReference type="Pfam" id="PF01812">
    <property type="entry name" value="5-FTHF_cyc-lig"/>
    <property type="match status" value="1"/>
</dbReference>
<protein>
    <recommendedName>
        <fullName evidence="5">5-formyltetrahydrofolate cyclo-ligase</fullName>
        <ecNumber evidence="5">6.3.3.2</ecNumber>
    </recommendedName>
</protein>
<dbReference type="AlphaFoldDB" id="A0A7C5KC87"/>